<comment type="caution">
    <text evidence="7">The sequence shown here is derived from an EMBL/GenBank/DDBJ whole genome shotgun (WGS) entry which is preliminary data.</text>
</comment>
<evidence type="ECO:0000256" key="4">
    <source>
        <dbReference type="ARBA" id="ARBA00023065"/>
    </source>
</evidence>
<gene>
    <name evidence="7" type="ORF">H9702_04155</name>
</gene>
<keyword evidence="5" id="KW-0472">Membrane</keyword>
<protein>
    <submittedName>
        <fullName evidence="7">F0F1 ATP synthase subunit delta</fullName>
    </submittedName>
</protein>
<reference evidence="7" key="2">
    <citation type="submission" date="2021-04" db="EMBL/GenBank/DDBJ databases">
        <authorList>
            <person name="Gilroy R."/>
        </authorList>
    </citation>
    <scope>NUCLEOTIDE SEQUENCE</scope>
    <source>
        <strain evidence="7">CHK187-11901</strain>
    </source>
</reference>
<keyword evidence="3" id="KW-0375">Hydrogen ion transport</keyword>
<dbReference type="GO" id="GO:0046933">
    <property type="term" value="F:proton-transporting ATP synthase activity, rotational mechanism"/>
    <property type="evidence" value="ECO:0007669"/>
    <property type="project" value="InterPro"/>
</dbReference>
<dbReference type="Proteomes" id="UP000823896">
    <property type="component" value="Unassembled WGS sequence"/>
</dbReference>
<comment type="subcellular location">
    <subcellularLocation>
        <location evidence="1">Membrane</location>
    </subcellularLocation>
</comment>
<dbReference type="AlphaFoldDB" id="A0A9D2NS14"/>
<evidence type="ECO:0000256" key="1">
    <source>
        <dbReference type="ARBA" id="ARBA00004370"/>
    </source>
</evidence>
<proteinExistence type="predicted"/>
<keyword evidence="4" id="KW-0406">Ion transport</keyword>
<accession>A0A9D2NS14</accession>
<evidence type="ECO:0000256" key="3">
    <source>
        <dbReference type="ARBA" id="ARBA00022781"/>
    </source>
</evidence>
<organism evidence="7 8">
    <name type="scientific">Candidatus Merdibacter merdavium</name>
    <dbReference type="NCBI Taxonomy" id="2838692"/>
    <lineage>
        <taxon>Bacteria</taxon>
        <taxon>Bacillati</taxon>
        <taxon>Bacillota</taxon>
        <taxon>Erysipelotrichia</taxon>
        <taxon>Erysipelotrichales</taxon>
        <taxon>Erysipelotrichaceae</taxon>
        <taxon>Merdibacter</taxon>
    </lineage>
</organism>
<keyword evidence="2" id="KW-0813">Transport</keyword>
<evidence type="ECO:0000313" key="8">
    <source>
        <dbReference type="Proteomes" id="UP000823896"/>
    </source>
</evidence>
<name>A0A9D2NS14_9FIRM</name>
<dbReference type="EMBL" id="DWWM01000024">
    <property type="protein sequence ID" value="HJC36305.1"/>
    <property type="molecule type" value="Genomic_DNA"/>
</dbReference>
<evidence type="ECO:0000256" key="5">
    <source>
        <dbReference type="ARBA" id="ARBA00023136"/>
    </source>
</evidence>
<keyword evidence="6" id="KW-0066">ATP synthesis</keyword>
<sequence length="141" mass="16068">MASVIEEVKAAQQLIHACPRLLWLLDHPALSLLRKRRLLAELFADEVSPRALRVLQLMGSAWLAKPFSLLQAEVRTPQPLRMEQFMAIRALLIHRTGRRVCLRVIKDTSLIAGIQVRCGGMVLDGSLRWRLEQLRTQLKEG</sequence>
<dbReference type="Pfam" id="PF00213">
    <property type="entry name" value="OSCP"/>
    <property type="match status" value="1"/>
</dbReference>
<reference evidence="7" key="1">
    <citation type="journal article" date="2021" name="PeerJ">
        <title>Extensive microbial diversity within the chicken gut microbiome revealed by metagenomics and culture.</title>
        <authorList>
            <person name="Gilroy R."/>
            <person name="Ravi A."/>
            <person name="Getino M."/>
            <person name="Pursley I."/>
            <person name="Horton D.L."/>
            <person name="Alikhan N.F."/>
            <person name="Baker D."/>
            <person name="Gharbi K."/>
            <person name="Hall N."/>
            <person name="Watson M."/>
            <person name="Adriaenssens E.M."/>
            <person name="Foster-Nyarko E."/>
            <person name="Jarju S."/>
            <person name="Secka A."/>
            <person name="Antonio M."/>
            <person name="Oren A."/>
            <person name="Chaudhuri R.R."/>
            <person name="La Ragione R."/>
            <person name="Hildebrand F."/>
            <person name="Pallen M.J."/>
        </authorList>
    </citation>
    <scope>NUCLEOTIDE SEQUENCE</scope>
    <source>
        <strain evidence="7">CHK187-11901</strain>
    </source>
</reference>
<dbReference type="GO" id="GO:0016020">
    <property type="term" value="C:membrane"/>
    <property type="evidence" value="ECO:0007669"/>
    <property type="project" value="UniProtKB-SubCell"/>
</dbReference>
<evidence type="ECO:0000256" key="6">
    <source>
        <dbReference type="ARBA" id="ARBA00023310"/>
    </source>
</evidence>
<dbReference type="InterPro" id="IPR000711">
    <property type="entry name" value="ATPase_OSCP/dsu"/>
</dbReference>
<evidence type="ECO:0000256" key="2">
    <source>
        <dbReference type="ARBA" id="ARBA00022448"/>
    </source>
</evidence>
<evidence type="ECO:0000313" key="7">
    <source>
        <dbReference type="EMBL" id="HJC36305.1"/>
    </source>
</evidence>